<dbReference type="PANTHER" id="PTHR30536">
    <property type="entry name" value="ALTRONATE/GALACTARATE DEHYDRATASE"/>
    <property type="match status" value="1"/>
</dbReference>
<dbReference type="Pfam" id="PF04295">
    <property type="entry name" value="GD_AH_second"/>
    <property type="match status" value="1"/>
</dbReference>
<dbReference type="PANTHER" id="PTHR30536:SF5">
    <property type="entry name" value="ALTRONATE DEHYDRATASE"/>
    <property type="match status" value="1"/>
</dbReference>
<proteinExistence type="inferred from homology"/>
<dbReference type="EC" id="4.2.1.7" evidence="5"/>
<sequence>MSGHTFKGFVRPDGSAGIRNHIAVIPTVSCAAGVAANIARAVPPAVPLLHGHGCGRALEITMHQQVLAGLGRNPNVAAALVVGLGCETVQASSVAAEIAKTGKPCEFLVIQEQGGSRKTTEKGIEIVMRFQKHAQALQRSECPVSRIVMGLECGGSDAFSGITANPAVGLVSDWLVECGGTVVLTETTEMIGTEHILSRRAASPEVAARVEHIISQARRRTHDILGPLASCVIAPGNMDGGLSSIREKSLGCIVKGGGTPVTQVADYGQEPSSKGLVIMDGPGYDMESLAGLAAAGCQLIIFTTGRGTPAGFPLVPVIKVASTGRLYKLMEDDMDIDAGGVLDGGSLEDVARDLKALAVEVMNGEPTKAERNNQDGILCLAVMTPAF</sequence>
<dbReference type="AlphaFoldDB" id="A0A485MAI9"/>
<reference evidence="5" key="1">
    <citation type="submission" date="2019-03" db="EMBL/GenBank/DDBJ databases">
        <authorList>
            <person name="Hao L."/>
        </authorList>
    </citation>
    <scope>NUCLEOTIDE SEQUENCE</scope>
</reference>
<organism evidence="5">
    <name type="scientific">anaerobic digester metagenome</name>
    <dbReference type="NCBI Taxonomy" id="1263854"/>
    <lineage>
        <taxon>unclassified sequences</taxon>
        <taxon>metagenomes</taxon>
        <taxon>ecological metagenomes</taxon>
    </lineage>
</organism>
<evidence type="ECO:0000256" key="1">
    <source>
        <dbReference type="ARBA" id="ARBA00010986"/>
    </source>
</evidence>
<dbReference type="GO" id="GO:0008789">
    <property type="term" value="F:altronate dehydratase activity"/>
    <property type="evidence" value="ECO:0007669"/>
    <property type="project" value="UniProtKB-EC"/>
</dbReference>
<dbReference type="InterPro" id="IPR052172">
    <property type="entry name" value="UxaA_altronate/galactarate_dh"/>
</dbReference>
<accession>A0A485MAI9</accession>
<evidence type="ECO:0000259" key="3">
    <source>
        <dbReference type="Pfam" id="PF04295"/>
    </source>
</evidence>
<name>A0A485MAI9_9ZZZZ</name>
<dbReference type="GO" id="GO:0019698">
    <property type="term" value="P:D-galacturonate catabolic process"/>
    <property type="evidence" value="ECO:0007669"/>
    <property type="project" value="TreeGrafter"/>
</dbReference>
<dbReference type="Pfam" id="PF20629">
    <property type="entry name" value="GD_AH_C"/>
    <property type="match status" value="1"/>
</dbReference>
<comment type="similarity">
    <text evidence="1">Belongs to the UxaA family.</text>
</comment>
<evidence type="ECO:0000256" key="2">
    <source>
        <dbReference type="ARBA" id="ARBA00023239"/>
    </source>
</evidence>
<gene>
    <name evidence="5" type="primary">uxaA</name>
    <name evidence="5" type="ORF">SCFA_680005</name>
</gene>
<feature type="domain" description="D-galactarate/Altronate dehydratase C-terminal" evidence="4">
    <location>
        <begin position="144"/>
        <end position="378"/>
    </location>
</feature>
<dbReference type="EMBL" id="CAADRM010000134">
    <property type="protein sequence ID" value="VFU17647.1"/>
    <property type="molecule type" value="Genomic_DNA"/>
</dbReference>
<protein>
    <submittedName>
        <fullName evidence="5">Altronate dehydratase</fullName>
        <ecNumber evidence="5">4.2.1.7</ecNumber>
    </submittedName>
</protein>
<keyword evidence="2 5" id="KW-0456">Lyase</keyword>
<dbReference type="InterPro" id="IPR048332">
    <property type="entry name" value="GD_AH_C"/>
</dbReference>
<dbReference type="InterPro" id="IPR007392">
    <property type="entry name" value="GD_AH_second"/>
</dbReference>
<evidence type="ECO:0000313" key="5">
    <source>
        <dbReference type="EMBL" id="VFU17647.1"/>
    </source>
</evidence>
<evidence type="ECO:0000259" key="4">
    <source>
        <dbReference type="Pfam" id="PF20629"/>
    </source>
</evidence>
<feature type="domain" description="D-galactarate/Altronate dehydratase second" evidence="3">
    <location>
        <begin position="8"/>
        <end position="134"/>
    </location>
</feature>